<dbReference type="Pfam" id="PF01476">
    <property type="entry name" value="LysM"/>
    <property type="match status" value="1"/>
</dbReference>
<dbReference type="GO" id="GO:0051603">
    <property type="term" value="P:proteolysis involved in protein catabolic process"/>
    <property type="evidence" value="ECO:0007669"/>
    <property type="project" value="TreeGrafter"/>
</dbReference>
<accession>A0A3D0W822</accession>
<evidence type="ECO:0000256" key="5">
    <source>
        <dbReference type="ARBA" id="ARBA00022833"/>
    </source>
</evidence>
<sequence>MRKTSWLAAAALMLTVPAAADAQRADLAAGQATAITPAERQQGQQANAGIVAEYGGAMSGRTATYVEGVGRRIATQSGLSSNPGAFDVTLLNSPVNNAFAIPGGYIYVTRQLLTLMNDEAELAAVLGHEVGHVAARHSQSRQKVAQRNSILGALGQLAVGAVAGNSSFGQLLGRGVGTGAQLLTLGYSRKQETQSDDLGIAYLRRANYDPEAMASMLDALASQTALDEQLRGDARSTPAWASTHPDPGARVQRAAQQARQGTGTRNRDAFLAAIDGLLYGDDPKQGVIEGQSFLYPPGRVAFTVPQGYKMQNGAKAVSISGDGGQAQFASAAYDGSLERYVGAVLRGLGAANAQPAIEQTRIGGFPAAVTTVRGTSGQQQVDVTVVAYAPDARQAYHFAIVTPAGRGAAAFEPMIGSFRRMTAEDDRAARPRYLRVVTVKPGETIQTLARRMAYADAPLERFQVLNRLGEGDAVRAGDKVKIITY</sequence>
<dbReference type="GO" id="GO:0004222">
    <property type="term" value="F:metalloendopeptidase activity"/>
    <property type="evidence" value="ECO:0007669"/>
    <property type="project" value="InterPro"/>
</dbReference>
<dbReference type="GO" id="GO:0046872">
    <property type="term" value="F:metal ion binding"/>
    <property type="evidence" value="ECO:0007669"/>
    <property type="project" value="UniProtKB-KW"/>
</dbReference>
<evidence type="ECO:0000256" key="4">
    <source>
        <dbReference type="ARBA" id="ARBA00022801"/>
    </source>
</evidence>
<keyword evidence="2" id="KW-0645">Protease</keyword>
<evidence type="ECO:0000259" key="8">
    <source>
        <dbReference type="PROSITE" id="PS51782"/>
    </source>
</evidence>
<keyword evidence="5" id="KW-0862">Zinc</keyword>
<evidence type="ECO:0000256" key="6">
    <source>
        <dbReference type="ARBA" id="ARBA00023049"/>
    </source>
</evidence>
<dbReference type="CDD" id="cd00118">
    <property type="entry name" value="LysM"/>
    <property type="match status" value="1"/>
</dbReference>
<keyword evidence="4" id="KW-0378">Hydrolase</keyword>
<dbReference type="InterPro" id="IPR018392">
    <property type="entry name" value="LysM"/>
</dbReference>
<protein>
    <submittedName>
        <fullName evidence="9">Peptidase M48 Ste24p</fullName>
    </submittedName>
</protein>
<comment type="caution">
    <text evidence="9">The sequence shown here is derived from an EMBL/GenBank/DDBJ whole genome shotgun (WGS) entry which is preliminary data.</text>
</comment>
<comment type="cofactor">
    <cofactor evidence="1">
        <name>Zn(2+)</name>
        <dbReference type="ChEBI" id="CHEBI:29105"/>
    </cofactor>
</comment>
<feature type="domain" description="LysM" evidence="8">
    <location>
        <begin position="435"/>
        <end position="482"/>
    </location>
</feature>
<dbReference type="Gene3D" id="3.30.2010.10">
    <property type="entry name" value="Metalloproteases ('zincins'), catalytic domain"/>
    <property type="match status" value="1"/>
</dbReference>
<feature type="chain" id="PRO_5017550624" evidence="7">
    <location>
        <begin position="23"/>
        <end position="485"/>
    </location>
</feature>
<dbReference type="CDD" id="cd07324">
    <property type="entry name" value="M48C_Oma1-like"/>
    <property type="match status" value="1"/>
</dbReference>
<dbReference type="GO" id="GO:0016020">
    <property type="term" value="C:membrane"/>
    <property type="evidence" value="ECO:0007669"/>
    <property type="project" value="TreeGrafter"/>
</dbReference>
<dbReference type="InterPro" id="IPR051156">
    <property type="entry name" value="Mito/Outer_Membr_Metalloprot"/>
</dbReference>
<dbReference type="AlphaFoldDB" id="A0A3D0W822"/>
<evidence type="ECO:0000256" key="3">
    <source>
        <dbReference type="ARBA" id="ARBA00022723"/>
    </source>
</evidence>
<dbReference type="PANTHER" id="PTHR22726:SF1">
    <property type="entry name" value="METALLOENDOPEPTIDASE OMA1, MITOCHONDRIAL"/>
    <property type="match status" value="1"/>
</dbReference>
<dbReference type="Proteomes" id="UP000262699">
    <property type="component" value="Unassembled WGS sequence"/>
</dbReference>
<dbReference type="Pfam" id="PF01435">
    <property type="entry name" value="Peptidase_M48"/>
    <property type="match status" value="1"/>
</dbReference>
<dbReference type="PROSITE" id="PS51782">
    <property type="entry name" value="LYSM"/>
    <property type="match status" value="1"/>
</dbReference>
<dbReference type="InterPro" id="IPR001915">
    <property type="entry name" value="Peptidase_M48"/>
</dbReference>
<keyword evidence="6" id="KW-0482">Metalloprotease</keyword>
<organism evidence="9 10">
    <name type="scientific">Sphingomonas bacterium</name>
    <dbReference type="NCBI Taxonomy" id="1895847"/>
    <lineage>
        <taxon>Bacteria</taxon>
        <taxon>Pseudomonadati</taxon>
        <taxon>Pseudomonadota</taxon>
        <taxon>Alphaproteobacteria</taxon>
        <taxon>Sphingomonadales</taxon>
        <taxon>Sphingomonadaceae</taxon>
        <taxon>Sphingomonas</taxon>
    </lineage>
</organism>
<evidence type="ECO:0000256" key="2">
    <source>
        <dbReference type="ARBA" id="ARBA00022670"/>
    </source>
</evidence>
<keyword evidence="7" id="KW-0732">Signal</keyword>
<dbReference type="PANTHER" id="PTHR22726">
    <property type="entry name" value="METALLOENDOPEPTIDASE OMA1"/>
    <property type="match status" value="1"/>
</dbReference>
<name>A0A3D0W822_9SPHN</name>
<evidence type="ECO:0000256" key="1">
    <source>
        <dbReference type="ARBA" id="ARBA00001947"/>
    </source>
</evidence>
<gene>
    <name evidence="9" type="ORF">DEP91_01325</name>
</gene>
<feature type="signal peptide" evidence="7">
    <location>
        <begin position="1"/>
        <end position="22"/>
    </location>
</feature>
<evidence type="ECO:0000256" key="7">
    <source>
        <dbReference type="SAM" id="SignalP"/>
    </source>
</evidence>
<evidence type="ECO:0000313" key="10">
    <source>
        <dbReference type="Proteomes" id="UP000262699"/>
    </source>
</evidence>
<dbReference type="EMBL" id="DOYJ01000042">
    <property type="protein sequence ID" value="HCB74810.1"/>
    <property type="molecule type" value="Genomic_DNA"/>
</dbReference>
<reference evidence="9 10" key="1">
    <citation type="journal article" date="2018" name="Nat. Biotechnol.">
        <title>A standardized bacterial taxonomy based on genome phylogeny substantially revises the tree of life.</title>
        <authorList>
            <person name="Parks D.H."/>
            <person name="Chuvochina M."/>
            <person name="Waite D.W."/>
            <person name="Rinke C."/>
            <person name="Skarshewski A."/>
            <person name="Chaumeil P.A."/>
            <person name="Hugenholtz P."/>
        </authorList>
    </citation>
    <scope>NUCLEOTIDE SEQUENCE [LARGE SCALE GENOMIC DNA]</scope>
    <source>
        <strain evidence="9">UBA9015</strain>
    </source>
</reference>
<proteinExistence type="predicted"/>
<keyword evidence="3" id="KW-0479">Metal-binding</keyword>
<evidence type="ECO:0000313" key="9">
    <source>
        <dbReference type="EMBL" id="HCB74810.1"/>
    </source>
</evidence>